<keyword evidence="3" id="KW-0720">Serine protease</keyword>
<comment type="similarity">
    <text evidence="4">Belongs to the peptidase S8 family.</text>
</comment>
<reference evidence="7" key="1">
    <citation type="submission" date="2022-07" db="EMBL/GenBank/DDBJ databases">
        <title>Phylogenomic reconstructions and comparative analyses of Kickxellomycotina fungi.</title>
        <authorList>
            <person name="Reynolds N.K."/>
            <person name="Stajich J.E."/>
            <person name="Barry K."/>
            <person name="Grigoriev I.V."/>
            <person name="Crous P."/>
            <person name="Smith M.E."/>
        </authorList>
    </citation>
    <scope>NUCLEOTIDE SEQUENCE</scope>
    <source>
        <strain evidence="7">RSA 1196</strain>
    </source>
</reference>
<protein>
    <recommendedName>
        <fullName evidence="9">Peptidase S8/S53 domain-containing protein</fullName>
    </recommendedName>
</protein>
<sequence>MFGLRDESTGRIITRSVEQSRDVQFSFSSTPLALGVDSTGDYWGCYPITADLTGKIALVYQAPCGATIQARNAQAAGAVGLIVHYTGYVPLVAFNTMPAGLIPTVAIGKEDGMDWVTRLRANEPISISSDLNTVWWTDGPTTPAPSNFSSWGPGPMLEAKPVISAPGEYIFSTFPMNMGKYAVMSGTSMAAPYITGCVALLMQKYGSISGYVQDMITSSEPMKMNQYNGNGDPTVRSGGGFVNMDNIANSLDIELVAGFSIGDLSITYSDGSNTPRLRFALTNRSAQRTYNISYGYYGTQSITGFDDQGNALAYVNTTNLAYHVYGAKASQNQLAPGSSVHGEAIIRVTDTNISPYWAYTGFFVCTFSSTGVTSFQRRIPFVGYNGYLSEVPFFPPASSPHYPALANATNEQRLPATPIPTFSMVNKDNPKLIFSLQFNTELLEVYYGFRNASGTFTLRAQYGYNAYMRRNHPGMDRYYKFNMTCRYLLEDGVTTAPLPSGTYFVQLRLKKPNVFPFIDEKYVWNSTDFNIRWA</sequence>
<accession>A0A9W8AIX9</accession>
<dbReference type="InterPro" id="IPR046450">
    <property type="entry name" value="PA_dom_sf"/>
</dbReference>
<dbReference type="InterPro" id="IPR023828">
    <property type="entry name" value="Peptidase_S8_Ser-AS"/>
</dbReference>
<keyword evidence="8" id="KW-1185">Reference proteome</keyword>
<dbReference type="GO" id="GO:0006508">
    <property type="term" value="P:proteolysis"/>
    <property type="evidence" value="ECO:0007669"/>
    <property type="project" value="UniProtKB-KW"/>
</dbReference>
<evidence type="ECO:0000313" key="7">
    <source>
        <dbReference type="EMBL" id="KAJ1954050.1"/>
    </source>
</evidence>
<comment type="caution">
    <text evidence="7">The sequence shown here is derived from an EMBL/GenBank/DDBJ whole genome shotgun (WGS) entry which is preliminary data.</text>
</comment>
<evidence type="ECO:0000256" key="2">
    <source>
        <dbReference type="ARBA" id="ARBA00022801"/>
    </source>
</evidence>
<dbReference type="InterPro" id="IPR036852">
    <property type="entry name" value="Peptidase_S8/S53_dom_sf"/>
</dbReference>
<dbReference type="PANTHER" id="PTHR10795">
    <property type="entry name" value="PROPROTEIN CONVERTASE SUBTILISIN/KEXIN"/>
    <property type="match status" value="1"/>
</dbReference>
<proteinExistence type="inferred from homology"/>
<dbReference type="EMBL" id="JANBPY010002689">
    <property type="protein sequence ID" value="KAJ1954050.1"/>
    <property type="molecule type" value="Genomic_DNA"/>
</dbReference>
<evidence type="ECO:0008006" key="9">
    <source>
        <dbReference type="Google" id="ProtNLM"/>
    </source>
</evidence>
<evidence type="ECO:0000256" key="4">
    <source>
        <dbReference type="PROSITE-ProRule" id="PRU01240"/>
    </source>
</evidence>
<dbReference type="GO" id="GO:0004252">
    <property type="term" value="F:serine-type endopeptidase activity"/>
    <property type="evidence" value="ECO:0007669"/>
    <property type="project" value="InterPro"/>
</dbReference>
<dbReference type="SUPFAM" id="SSF52025">
    <property type="entry name" value="PA domain"/>
    <property type="match status" value="1"/>
</dbReference>
<dbReference type="InterPro" id="IPR045051">
    <property type="entry name" value="SBT"/>
</dbReference>
<dbReference type="PROSITE" id="PS51892">
    <property type="entry name" value="SUBTILASE"/>
    <property type="match status" value="1"/>
</dbReference>
<evidence type="ECO:0000259" key="5">
    <source>
        <dbReference type="Pfam" id="PF00082"/>
    </source>
</evidence>
<dbReference type="Proteomes" id="UP001150925">
    <property type="component" value="Unassembled WGS sequence"/>
</dbReference>
<dbReference type="PROSITE" id="PS00138">
    <property type="entry name" value="SUBTILASE_SER"/>
    <property type="match status" value="1"/>
</dbReference>
<dbReference type="OrthoDB" id="10256524at2759"/>
<evidence type="ECO:0000313" key="8">
    <source>
        <dbReference type="Proteomes" id="UP001150925"/>
    </source>
</evidence>
<gene>
    <name evidence="7" type="ORF">IWQ62_005852</name>
</gene>
<keyword evidence="1" id="KW-0645">Protease</keyword>
<name>A0A9W8AIX9_9FUNG</name>
<feature type="domain" description="Peptidase S8/S53" evidence="5">
    <location>
        <begin position="140"/>
        <end position="211"/>
    </location>
</feature>
<dbReference type="InterPro" id="IPR003137">
    <property type="entry name" value="PA_domain"/>
</dbReference>
<dbReference type="InterPro" id="IPR000209">
    <property type="entry name" value="Peptidase_S8/S53_dom"/>
</dbReference>
<evidence type="ECO:0000256" key="1">
    <source>
        <dbReference type="ARBA" id="ARBA00022670"/>
    </source>
</evidence>
<dbReference type="Pfam" id="PF00082">
    <property type="entry name" value="Peptidase_S8"/>
    <property type="match status" value="1"/>
</dbReference>
<dbReference type="AlphaFoldDB" id="A0A9W8AIX9"/>
<dbReference type="Gene3D" id="3.40.50.200">
    <property type="entry name" value="Peptidase S8/S53 domain"/>
    <property type="match status" value="1"/>
</dbReference>
<evidence type="ECO:0000259" key="6">
    <source>
        <dbReference type="Pfam" id="PF02225"/>
    </source>
</evidence>
<dbReference type="SUPFAM" id="SSF52743">
    <property type="entry name" value="Subtilisin-like"/>
    <property type="match status" value="1"/>
</dbReference>
<keyword evidence="2" id="KW-0378">Hydrolase</keyword>
<dbReference type="Pfam" id="PF02225">
    <property type="entry name" value="PA"/>
    <property type="match status" value="1"/>
</dbReference>
<feature type="domain" description="PA" evidence="6">
    <location>
        <begin position="41"/>
        <end position="114"/>
    </location>
</feature>
<comment type="caution">
    <text evidence="4">Lacks conserved residue(s) required for the propagation of feature annotation.</text>
</comment>
<organism evidence="7 8">
    <name type="scientific">Dispira parvispora</name>
    <dbReference type="NCBI Taxonomy" id="1520584"/>
    <lineage>
        <taxon>Eukaryota</taxon>
        <taxon>Fungi</taxon>
        <taxon>Fungi incertae sedis</taxon>
        <taxon>Zoopagomycota</taxon>
        <taxon>Kickxellomycotina</taxon>
        <taxon>Dimargaritomycetes</taxon>
        <taxon>Dimargaritales</taxon>
        <taxon>Dimargaritaceae</taxon>
        <taxon>Dispira</taxon>
    </lineage>
</organism>
<evidence type="ECO:0000256" key="3">
    <source>
        <dbReference type="ARBA" id="ARBA00022825"/>
    </source>
</evidence>